<keyword evidence="6 10" id="KW-0406">Ion transport</keyword>
<protein>
    <recommendedName>
        <fullName evidence="10">ATP synthase gamma chain</fullName>
    </recommendedName>
    <alternativeName>
        <fullName evidence="10">ATP synthase F1 sector gamma subunit</fullName>
    </alternativeName>
    <alternativeName>
        <fullName evidence="10">F-ATPase gamma subunit</fullName>
    </alternativeName>
</protein>
<comment type="similarity">
    <text evidence="3 10">Belongs to the ATPase gamma chain family.</text>
</comment>
<dbReference type="GO" id="GO:0042777">
    <property type="term" value="P:proton motive force-driven plasma membrane ATP synthesis"/>
    <property type="evidence" value="ECO:0007669"/>
    <property type="project" value="UniProtKB-UniRule"/>
</dbReference>
<evidence type="ECO:0000256" key="6">
    <source>
        <dbReference type="ARBA" id="ARBA00023065"/>
    </source>
</evidence>
<dbReference type="AlphaFoldDB" id="A0A178ICU3"/>
<comment type="subcellular location">
    <subcellularLocation>
        <location evidence="10">Cell membrane</location>
        <topology evidence="10">Peripheral membrane protein</topology>
    </subcellularLocation>
    <subcellularLocation>
        <location evidence="2">Membrane</location>
        <topology evidence="2">Peripheral membrane protein</topology>
    </subcellularLocation>
</comment>
<dbReference type="Gene3D" id="1.10.287.80">
    <property type="entry name" value="ATP synthase, gamma subunit, helix hairpin domain"/>
    <property type="match status" value="1"/>
</dbReference>
<dbReference type="HAMAP" id="MF_00815">
    <property type="entry name" value="ATP_synth_gamma_bact"/>
    <property type="match status" value="1"/>
</dbReference>
<comment type="caution">
    <text evidence="11">The sequence shown here is derived from an EMBL/GenBank/DDBJ whole genome shotgun (WGS) entry which is preliminary data.</text>
</comment>
<keyword evidence="5 10" id="KW-0375">Hydrogen ion transport</keyword>
<evidence type="ECO:0000256" key="8">
    <source>
        <dbReference type="ARBA" id="ARBA00023196"/>
    </source>
</evidence>
<name>A0A178ICU3_9BACT</name>
<dbReference type="GO" id="GO:0045259">
    <property type="term" value="C:proton-transporting ATP synthase complex"/>
    <property type="evidence" value="ECO:0007669"/>
    <property type="project" value="UniProtKB-KW"/>
</dbReference>
<evidence type="ECO:0000256" key="1">
    <source>
        <dbReference type="ARBA" id="ARBA00003456"/>
    </source>
</evidence>
<evidence type="ECO:0000256" key="7">
    <source>
        <dbReference type="ARBA" id="ARBA00023136"/>
    </source>
</evidence>
<dbReference type="PANTHER" id="PTHR11693">
    <property type="entry name" value="ATP SYNTHASE GAMMA CHAIN"/>
    <property type="match status" value="1"/>
</dbReference>
<accession>A0A178ICU3</accession>
<proteinExistence type="inferred from homology"/>
<evidence type="ECO:0000256" key="2">
    <source>
        <dbReference type="ARBA" id="ARBA00004170"/>
    </source>
</evidence>
<sequence length="293" mass="32483">MASTRDIRRRIKSVKNTRQITKAMELVASSKMKKAQQAAMAGRPYARLLATMLANLAHRVEDMDNLHPFLIRREIKTRGILLLTTDKGLCGPLNSNLFRLVADIKAPAKFVAVGRKGAQYLARTGRDLLADFIISDRVTFAEVRVIIEFLVKQYLDGVIDTLEVIYPHFKNTLVQEPAIAPILPLDNLAAMVERLKKQAGVESSPDTRDMLFEPSSAEVLSALLPFYVNRTIHQLALAAKASEHSARMVAMKTAKDNATNLLDDLTLKYNKARQAAITNEILEIAAAQYAAAT</sequence>
<keyword evidence="8 10" id="KW-0139">CF(1)</keyword>
<dbReference type="InterPro" id="IPR000131">
    <property type="entry name" value="ATP_synth_F1_gsu"/>
</dbReference>
<keyword evidence="12" id="KW-1185">Reference proteome</keyword>
<dbReference type="Pfam" id="PF00231">
    <property type="entry name" value="ATP-synt"/>
    <property type="match status" value="1"/>
</dbReference>
<evidence type="ECO:0000256" key="4">
    <source>
        <dbReference type="ARBA" id="ARBA00022448"/>
    </source>
</evidence>
<dbReference type="GO" id="GO:0005886">
    <property type="term" value="C:plasma membrane"/>
    <property type="evidence" value="ECO:0007669"/>
    <property type="project" value="UniProtKB-SubCell"/>
</dbReference>
<dbReference type="EMBL" id="LRRQ01000190">
    <property type="protein sequence ID" value="OAM86975.1"/>
    <property type="molecule type" value="Genomic_DNA"/>
</dbReference>
<reference evidence="11 12" key="1">
    <citation type="submission" date="2016-01" db="EMBL/GenBank/DDBJ databases">
        <title>High potential of lignocellulose degradation of a new Verrucomicrobia species.</title>
        <authorList>
            <person name="Wang Y."/>
            <person name="Shi Y."/>
            <person name="Qiu Z."/>
            <person name="Liu S."/>
            <person name="Yang H."/>
        </authorList>
    </citation>
    <scope>NUCLEOTIDE SEQUENCE [LARGE SCALE GENOMIC DNA]</scope>
    <source>
        <strain evidence="11 12">TSB47</strain>
    </source>
</reference>
<dbReference type="GO" id="GO:0046933">
    <property type="term" value="F:proton-transporting ATP synthase activity, rotational mechanism"/>
    <property type="evidence" value="ECO:0007669"/>
    <property type="project" value="UniProtKB-UniRule"/>
</dbReference>
<dbReference type="PANTHER" id="PTHR11693:SF22">
    <property type="entry name" value="ATP SYNTHASE SUBUNIT GAMMA, MITOCHONDRIAL"/>
    <property type="match status" value="1"/>
</dbReference>
<dbReference type="SUPFAM" id="SSF52943">
    <property type="entry name" value="ATP synthase (F1-ATPase), gamma subunit"/>
    <property type="match status" value="1"/>
</dbReference>
<keyword evidence="7 10" id="KW-0472">Membrane</keyword>
<dbReference type="Proteomes" id="UP000078486">
    <property type="component" value="Unassembled WGS sequence"/>
</dbReference>
<comment type="function">
    <text evidence="1 10">Produces ATP from ADP in the presence of a proton gradient across the membrane. The gamma chain is believed to be important in regulating ATPase activity and the flow of protons through the CF(0) complex.</text>
</comment>
<dbReference type="OrthoDB" id="9812769at2"/>
<dbReference type="PRINTS" id="PR00126">
    <property type="entry name" value="ATPASEGAMMA"/>
</dbReference>
<dbReference type="GO" id="GO:0005524">
    <property type="term" value="F:ATP binding"/>
    <property type="evidence" value="ECO:0007669"/>
    <property type="project" value="UniProtKB-UniRule"/>
</dbReference>
<dbReference type="CDD" id="cd12151">
    <property type="entry name" value="F1-ATPase_gamma"/>
    <property type="match status" value="1"/>
</dbReference>
<organism evidence="11 12">
    <name type="scientific">Termitidicoccus mucosus</name>
    <dbReference type="NCBI Taxonomy" id="1184151"/>
    <lineage>
        <taxon>Bacteria</taxon>
        <taxon>Pseudomonadati</taxon>
        <taxon>Verrucomicrobiota</taxon>
        <taxon>Opitutia</taxon>
        <taxon>Opitutales</taxon>
        <taxon>Opitutaceae</taxon>
        <taxon>Termitidicoccus</taxon>
    </lineage>
</organism>
<evidence type="ECO:0000256" key="10">
    <source>
        <dbReference type="HAMAP-Rule" id="MF_00815"/>
    </source>
</evidence>
<evidence type="ECO:0000313" key="12">
    <source>
        <dbReference type="Proteomes" id="UP000078486"/>
    </source>
</evidence>
<dbReference type="RefSeq" id="WP_068773148.1">
    <property type="nucleotide sequence ID" value="NZ_CP109796.1"/>
</dbReference>
<evidence type="ECO:0000313" key="11">
    <source>
        <dbReference type="EMBL" id="OAM86975.1"/>
    </source>
</evidence>
<keyword evidence="4 10" id="KW-0813">Transport</keyword>
<evidence type="ECO:0000256" key="5">
    <source>
        <dbReference type="ARBA" id="ARBA00022781"/>
    </source>
</evidence>
<dbReference type="NCBIfam" id="TIGR01146">
    <property type="entry name" value="ATPsyn_F1gamma"/>
    <property type="match status" value="1"/>
</dbReference>
<dbReference type="STRING" id="1184151.AW736_25755"/>
<keyword evidence="10" id="KW-1003">Cell membrane</keyword>
<comment type="subunit">
    <text evidence="10">F-type ATPases have 2 components, CF(1) - the catalytic core - and CF(0) - the membrane proton channel. CF(1) has five subunits: alpha(3), beta(3), gamma(1), delta(1), epsilon(1). CF(0) has three main subunits: a, b and c.</text>
</comment>
<evidence type="ECO:0000256" key="9">
    <source>
        <dbReference type="ARBA" id="ARBA00023310"/>
    </source>
</evidence>
<dbReference type="InterPro" id="IPR035968">
    <property type="entry name" value="ATP_synth_F1_ATPase_gsu"/>
</dbReference>
<gene>
    <name evidence="10" type="primary">atpG</name>
    <name evidence="11" type="ORF">AW736_25755</name>
</gene>
<keyword evidence="9 10" id="KW-0066">ATP synthesis</keyword>
<evidence type="ECO:0000256" key="3">
    <source>
        <dbReference type="ARBA" id="ARBA00007681"/>
    </source>
</evidence>
<dbReference type="Gene3D" id="3.40.1380.10">
    <property type="match status" value="1"/>
</dbReference>